<comment type="cofactor">
    <cofactor evidence="1">
        <name>[3Fe-4S] cluster</name>
        <dbReference type="ChEBI" id="CHEBI:21137"/>
    </cofactor>
</comment>
<dbReference type="PANTHER" id="PTHR36923">
    <property type="entry name" value="FERREDOXIN"/>
    <property type="match status" value="1"/>
</dbReference>
<gene>
    <name evidence="8" type="ORF">DVA86_32320</name>
</gene>
<dbReference type="AlphaFoldDB" id="A0A345XY52"/>
<keyword evidence="2" id="KW-0813">Transport</keyword>
<evidence type="ECO:0000256" key="1">
    <source>
        <dbReference type="ARBA" id="ARBA00001927"/>
    </source>
</evidence>
<keyword evidence="5" id="KW-0408">Iron</keyword>
<evidence type="ECO:0000256" key="7">
    <source>
        <dbReference type="ARBA" id="ARBA00023291"/>
    </source>
</evidence>
<evidence type="ECO:0000256" key="6">
    <source>
        <dbReference type="ARBA" id="ARBA00023014"/>
    </source>
</evidence>
<proteinExistence type="predicted"/>
<dbReference type="Proteomes" id="UP000254425">
    <property type="component" value="Chromosome"/>
</dbReference>
<evidence type="ECO:0000256" key="2">
    <source>
        <dbReference type="ARBA" id="ARBA00022448"/>
    </source>
</evidence>
<dbReference type="Pfam" id="PF13370">
    <property type="entry name" value="Fer4_13"/>
    <property type="match status" value="1"/>
</dbReference>
<keyword evidence="3" id="KW-0479">Metal-binding</keyword>
<keyword evidence="6" id="KW-0411">Iron-sulfur</keyword>
<dbReference type="RefSeq" id="WP_208883565.1">
    <property type="nucleotide sequence ID" value="NZ_CP031320.1"/>
</dbReference>
<dbReference type="Gene3D" id="3.30.70.20">
    <property type="match status" value="1"/>
</dbReference>
<accession>A0A345XY52</accession>
<evidence type="ECO:0000256" key="4">
    <source>
        <dbReference type="ARBA" id="ARBA00022982"/>
    </source>
</evidence>
<evidence type="ECO:0000256" key="5">
    <source>
        <dbReference type="ARBA" id="ARBA00023004"/>
    </source>
</evidence>
<name>A0A345XY52_9ACTN</name>
<evidence type="ECO:0000313" key="8">
    <source>
        <dbReference type="EMBL" id="AXK36568.1"/>
    </source>
</evidence>
<dbReference type="KEGG" id="sarm:DVA86_32320"/>
<evidence type="ECO:0000256" key="3">
    <source>
        <dbReference type="ARBA" id="ARBA00022723"/>
    </source>
</evidence>
<dbReference type="GO" id="GO:0046872">
    <property type="term" value="F:metal ion binding"/>
    <property type="evidence" value="ECO:0007669"/>
    <property type="project" value="UniProtKB-KW"/>
</dbReference>
<organism evidence="8 9">
    <name type="scientific">Streptomyces armeniacus</name>
    <dbReference type="NCBI Taxonomy" id="83291"/>
    <lineage>
        <taxon>Bacteria</taxon>
        <taxon>Bacillati</taxon>
        <taxon>Actinomycetota</taxon>
        <taxon>Actinomycetes</taxon>
        <taxon>Kitasatosporales</taxon>
        <taxon>Streptomycetaceae</taxon>
        <taxon>Streptomyces</taxon>
    </lineage>
</organism>
<keyword evidence="4" id="KW-0249">Electron transport</keyword>
<dbReference type="PANTHER" id="PTHR36923:SF3">
    <property type="entry name" value="FERREDOXIN"/>
    <property type="match status" value="1"/>
</dbReference>
<keyword evidence="7" id="KW-0003">3Fe-4S</keyword>
<keyword evidence="9" id="KW-1185">Reference proteome</keyword>
<evidence type="ECO:0000313" key="9">
    <source>
        <dbReference type="Proteomes" id="UP000254425"/>
    </source>
</evidence>
<reference evidence="8 9" key="1">
    <citation type="submission" date="2018-07" db="EMBL/GenBank/DDBJ databases">
        <title>Draft genome of the type strain Streptomyces armeniacus ATCC 15676.</title>
        <authorList>
            <person name="Labana P."/>
            <person name="Gosse J.T."/>
            <person name="Boddy C.N."/>
        </authorList>
    </citation>
    <scope>NUCLEOTIDE SEQUENCE [LARGE SCALE GENOMIC DNA]</scope>
    <source>
        <strain evidence="8 9">ATCC 15676</strain>
    </source>
</reference>
<protein>
    <submittedName>
        <fullName evidence="8">Ferredoxin</fullName>
    </submittedName>
</protein>
<sequence>MKITVDRNRCVGAGNCVLAADELFEQDESNGRVKLLRSEPPQEMAEMVEEAELMCPSRAISVAFD</sequence>
<dbReference type="GO" id="GO:0051538">
    <property type="term" value="F:3 iron, 4 sulfur cluster binding"/>
    <property type="evidence" value="ECO:0007669"/>
    <property type="project" value="UniProtKB-KW"/>
</dbReference>
<dbReference type="EMBL" id="CP031320">
    <property type="protein sequence ID" value="AXK36568.1"/>
    <property type="molecule type" value="Genomic_DNA"/>
</dbReference>
<dbReference type="InterPro" id="IPR051269">
    <property type="entry name" value="Fe-S_cluster_ET"/>
</dbReference>
<dbReference type="SUPFAM" id="SSF54862">
    <property type="entry name" value="4Fe-4S ferredoxins"/>
    <property type="match status" value="1"/>
</dbReference>